<accession>A0ACB9ZQV7</accession>
<evidence type="ECO:0000313" key="2">
    <source>
        <dbReference type="Proteomes" id="UP001060085"/>
    </source>
</evidence>
<proteinExistence type="predicted"/>
<comment type="caution">
    <text evidence="1">The sequence shown here is derived from an EMBL/GenBank/DDBJ whole genome shotgun (WGS) entry which is preliminary data.</text>
</comment>
<sequence length="207" mass="23255">MADLFTLSITEPDLVYHKGFAFSIDSYGLDQKQFLNEVFNSRDESKKKSLLYHLVLFGMINDLLNSAVRVLLSYGKSYWFKSNTSAISRVCWASCGSMSLPFSASFTKTVISLLPILAKPPIRAIVNHWSLRRILKIPISTAVAVGAWLANPLDSTVVASKCANVVAGAGSNPFRYSRWVDSPQRKAFYPIRPRLRILLERNGKYCR</sequence>
<name>A0ACB9ZQV7_CATRO</name>
<gene>
    <name evidence="1" type="ORF">M9H77_36094</name>
</gene>
<protein>
    <submittedName>
        <fullName evidence="1">Uncharacterized protein</fullName>
    </submittedName>
</protein>
<reference evidence="2" key="1">
    <citation type="journal article" date="2023" name="Nat. Plants">
        <title>Single-cell RNA sequencing provides a high-resolution roadmap for understanding the multicellular compartmentation of specialized metabolism.</title>
        <authorList>
            <person name="Sun S."/>
            <person name="Shen X."/>
            <person name="Li Y."/>
            <person name="Li Y."/>
            <person name="Wang S."/>
            <person name="Li R."/>
            <person name="Zhang H."/>
            <person name="Shen G."/>
            <person name="Guo B."/>
            <person name="Wei J."/>
            <person name="Xu J."/>
            <person name="St-Pierre B."/>
            <person name="Chen S."/>
            <person name="Sun C."/>
        </authorList>
    </citation>
    <scope>NUCLEOTIDE SEQUENCE [LARGE SCALE GENOMIC DNA]</scope>
</reference>
<evidence type="ECO:0000313" key="1">
    <source>
        <dbReference type="EMBL" id="KAI5650089.1"/>
    </source>
</evidence>
<dbReference type="Proteomes" id="UP001060085">
    <property type="component" value="Linkage Group LG08"/>
</dbReference>
<organism evidence="1 2">
    <name type="scientific">Catharanthus roseus</name>
    <name type="common">Madagascar periwinkle</name>
    <name type="synonym">Vinca rosea</name>
    <dbReference type="NCBI Taxonomy" id="4058"/>
    <lineage>
        <taxon>Eukaryota</taxon>
        <taxon>Viridiplantae</taxon>
        <taxon>Streptophyta</taxon>
        <taxon>Embryophyta</taxon>
        <taxon>Tracheophyta</taxon>
        <taxon>Spermatophyta</taxon>
        <taxon>Magnoliopsida</taxon>
        <taxon>eudicotyledons</taxon>
        <taxon>Gunneridae</taxon>
        <taxon>Pentapetalae</taxon>
        <taxon>asterids</taxon>
        <taxon>lamiids</taxon>
        <taxon>Gentianales</taxon>
        <taxon>Apocynaceae</taxon>
        <taxon>Rauvolfioideae</taxon>
        <taxon>Vinceae</taxon>
        <taxon>Catharanthinae</taxon>
        <taxon>Catharanthus</taxon>
    </lineage>
</organism>
<keyword evidence="2" id="KW-1185">Reference proteome</keyword>
<dbReference type="EMBL" id="CM044708">
    <property type="protein sequence ID" value="KAI5650089.1"/>
    <property type="molecule type" value="Genomic_DNA"/>
</dbReference>